<feature type="transmembrane region" description="Helical" evidence="6">
    <location>
        <begin position="126"/>
        <end position="146"/>
    </location>
</feature>
<feature type="transmembrane region" description="Helical" evidence="6">
    <location>
        <begin position="6"/>
        <end position="28"/>
    </location>
</feature>
<dbReference type="RefSeq" id="WP_229779709.1">
    <property type="nucleotide sequence ID" value="NZ_BMPZ01000001.1"/>
</dbReference>
<feature type="transmembrane region" description="Helical" evidence="6">
    <location>
        <begin position="91"/>
        <end position="114"/>
    </location>
</feature>
<keyword evidence="4 6" id="KW-1133">Transmembrane helix</keyword>
<feature type="transmembrane region" description="Helical" evidence="6">
    <location>
        <begin position="181"/>
        <end position="201"/>
    </location>
</feature>
<dbReference type="Pfam" id="PF03649">
    <property type="entry name" value="UPF0014"/>
    <property type="match status" value="1"/>
</dbReference>
<protein>
    <submittedName>
        <fullName evidence="7">ABC transporter permease</fullName>
    </submittedName>
</protein>
<evidence type="ECO:0000256" key="4">
    <source>
        <dbReference type="ARBA" id="ARBA00022989"/>
    </source>
</evidence>
<evidence type="ECO:0000313" key="8">
    <source>
        <dbReference type="Proteomes" id="UP000613743"/>
    </source>
</evidence>
<evidence type="ECO:0000256" key="5">
    <source>
        <dbReference type="ARBA" id="ARBA00023136"/>
    </source>
</evidence>
<reference evidence="7" key="2">
    <citation type="submission" date="2020-09" db="EMBL/GenBank/DDBJ databases">
        <authorList>
            <person name="Sun Q."/>
            <person name="Ohkuma M."/>
        </authorList>
    </citation>
    <scope>NUCLEOTIDE SEQUENCE</scope>
    <source>
        <strain evidence="7">JCM 30804</strain>
    </source>
</reference>
<evidence type="ECO:0000256" key="2">
    <source>
        <dbReference type="ARBA" id="ARBA00005268"/>
    </source>
</evidence>
<comment type="subcellular location">
    <subcellularLocation>
        <location evidence="1">Membrane</location>
        <topology evidence="1">Multi-pass membrane protein</topology>
    </subcellularLocation>
</comment>
<dbReference type="EMBL" id="BMPZ01000001">
    <property type="protein sequence ID" value="GGI72093.1"/>
    <property type="molecule type" value="Genomic_DNA"/>
</dbReference>
<dbReference type="PANTHER" id="PTHR30028:SF0">
    <property type="entry name" value="PROTEIN ALUMINUM SENSITIVE 3"/>
    <property type="match status" value="1"/>
</dbReference>
<comment type="similarity">
    <text evidence="2">Belongs to the UPF0014 family.</text>
</comment>
<dbReference type="Proteomes" id="UP000613743">
    <property type="component" value="Unassembled WGS sequence"/>
</dbReference>
<dbReference type="GO" id="GO:0005886">
    <property type="term" value="C:plasma membrane"/>
    <property type="evidence" value="ECO:0007669"/>
    <property type="project" value="TreeGrafter"/>
</dbReference>
<feature type="transmembrane region" description="Helical" evidence="6">
    <location>
        <begin position="221"/>
        <end position="245"/>
    </location>
</feature>
<accession>A0A917JJZ6</accession>
<evidence type="ECO:0000256" key="3">
    <source>
        <dbReference type="ARBA" id="ARBA00022692"/>
    </source>
</evidence>
<organism evidence="7 8">
    <name type="scientific">Shewanella gelidii</name>
    <dbReference type="NCBI Taxonomy" id="1642821"/>
    <lineage>
        <taxon>Bacteria</taxon>
        <taxon>Pseudomonadati</taxon>
        <taxon>Pseudomonadota</taxon>
        <taxon>Gammaproteobacteria</taxon>
        <taxon>Alteromonadales</taxon>
        <taxon>Shewanellaceae</taxon>
        <taxon>Shewanella</taxon>
    </lineage>
</organism>
<proteinExistence type="inferred from homology"/>
<keyword evidence="8" id="KW-1185">Reference proteome</keyword>
<dbReference type="AlphaFoldDB" id="A0A917JJZ6"/>
<evidence type="ECO:0000313" key="7">
    <source>
        <dbReference type="EMBL" id="GGI72093.1"/>
    </source>
</evidence>
<keyword evidence="5 6" id="KW-0472">Membrane</keyword>
<dbReference type="InterPro" id="IPR005226">
    <property type="entry name" value="UPF0014_fam"/>
</dbReference>
<evidence type="ECO:0000256" key="6">
    <source>
        <dbReference type="SAM" id="Phobius"/>
    </source>
</evidence>
<evidence type="ECO:0000256" key="1">
    <source>
        <dbReference type="ARBA" id="ARBA00004141"/>
    </source>
</evidence>
<keyword evidence="3 6" id="KW-0812">Transmembrane</keyword>
<reference evidence="7" key="1">
    <citation type="journal article" date="2014" name="Int. J. Syst. Evol. Microbiol.">
        <title>Complete genome sequence of Corynebacterium casei LMG S-19264T (=DSM 44701T), isolated from a smear-ripened cheese.</title>
        <authorList>
            <consortium name="US DOE Joint Genome Institute (JGI-PGF)"/>
            <person name="Walter F."/>
            <person name="Albersmeier A."/>
            <person name="Kalinowski J."/>
            <person name="Ruckert C."/>
        </authorList>
    </citation>
    <scope>NUCLEOTIDE SEQUENCE</scope>
    <source>
        <strain evidence="7">JCM 30804</strain>
    </source>
</reference>
<gene>
    <name evidence="7" type="ORF">GCM10009332_06900</name>
</gene>
<sequence length="259" mass="28338">MNIVEISTFELIAFMGVLLIPIGINYAYRLELLETIGVSVSRMVIQLIFIGIYLEFLFELNSLVVNIVWLTLMLLVGSRAIVTSSTLPLKYFYWPAFTGLCIGLFPLLILLLFALLKPTPVYHAQYLIPLAGMLLGNCLTGNIVALRGMFDALQKQNQLYEGALALGATPKQATFQFMQDALKAALAPILATMATTGLVTLPGMMTGQILSGTDPMLAVKYQLVIMVAIFTMLSLSIVATLSISVRRVISPTGRLKFLP</sequence>
<dbReference type="PANTHER" id="PTHR30028">
    <property type="entry name" value="UPF0014 INNER MEMBRANE PROTEIN YBBM-RELATED"/>
    <property type="match status" value="1"/>
</dbReference>
<name>A0A917JJZ6_9GAMM</name>
<feature type="transmembrane region" description="Helical" evidence="6">
    <location>
        <begin position="40"/>
        <end position="58"/>
    </location>
</feature>
<comment type="caution">
    <text evidence="7">The sequence shown here is derived from an EMBL/GenBank/DDBJ whole genome shotgun (WGS) entry which is preliminary data.</text>
</comment>